<reference evidence="1" key="2">
    <citation type="submission" date="2023-05" db="EMBL/GenBank/DDBJ databases">
        <authorList>
            <consortium name="Lawrence Berkeley National Laboratory"/>
            <person name="Steindorff A."/>
            <person name="Hensen N."/>
            <person name="Bonometti L."/>
            <person name="Westerberg I."/>
            <person name="Brannstrom I.O."/>
            <person name="Guillou S."/>
            <person name="Cros-Aarteil S."/>
            <person name="Calhoun S."/>
            <person name="Haridas S."/>
            <person name="Kuo A."/>
            <person name="Mondo S."/>
            <person name="Pangilinan J."/>
            <person name="Riley R."/>
            <person name="Labutti K."/>
            <person name="Andreopoulos B."/>
            <person name="Lipzen A."/>
            <person name="Chen C."/>
            <person name="Yanf M."/>
            <person name="Daum C."/>
            <person name="Ng V."/>
            <person name="Clum A."/>
            <person name="Ohm R."/>
            <person name="Martin F."/>
            <person name="Silar P."/>
            <person name="Natvig D."/>
            <person name="Lalanne C."/>
            <person name="Gautier V."/>
            <person name="Ament-Velasquez S.L."/>
            <person name="Kruys A."/>
            <person name="Hutchinson M.I."/>
            <person name="Powell A.J."/>
            <person name="Barry K."/>
            <person name="Miller A.N."/>
            <person name="Grigoriev I.V."/>
            <person name="Debuchy R."/>
            <person name="Gladieux P."/>
            <person name="Thoren M.H."/>
            <person name="Johannesson H."/>
        </authorList>
    </citation>
    <scope>NUCLEOTIDE SEQUENCE</scope>
    <source>
        <strain evidence="1">CBS 123565</strain>
    </source>
</reference>
<name>A0AAN6ULK3_9PEZI</name>
<dbReference type="AlphaFoldDB" id="A0AAN6ULK3"/>
<sequence length="76" mass="8936">MPRPQSTPEPLIRFIQYSPQWSHLLQWVQHLLPYDRTLLTPGTGYLTAYRIYMSGLQNRVPTSRPRRKSSNLLLQA</sequence>
<evidence type="ECO:0000313" key="2">
    <source>
        <dbReference type="Proteomes" id="UP001304895"/>
    </source>
</evidence>
<evidence type="ECO:0000313" key="1">
    <source>
        <dbReference type="EMBL" id="KAK4133951.1"/>
    </source>
</evidence>
<keyword evidence="2" id="KW-1185">Reference proteome</keyword>
<dbReference type="Proteomes" id="UP001304895">
    <property type="component" value="Unassembled WGS sequence"/>
</dbReference>
<accession>A0AAN6ULK3</accession>
<proteinExistence type="predicted"/>
<gene>
    <name evidence="1" type="ORF">BT67DRAFT_36282</name>
</gene>
<organism evidence="1 2">
    <name type="scientific">Trichocladium antarcticum</name>
    <dbReference type="NCBI Taxonomy" id="1450529"/>
    <lineage>
        <taxon>Eukaryota</taxon>
        <taxon>Fungi</taxon>
        <taxon>Dikarya</taxon>
        <taxon>Ascomycota</taxon>
        <taxon>Pezizomycotina</taxon>
        <taxon>Sordariomycetes</taxon>
        <taxon>Sordariomycetidae</taxon>
        <taxon>Sordariales</taxon>
        <taxon>Chaetomiaceae</taxon>
        <taxon>Trichocladium</taxon>
    </lineage>
</organism>
<protein>
    <submittedName>
        <fullName evidence="1">Uncharacterized protein</fullName>
    </submittedName>
</protein>
<dbReference type="EMBL" id="MU853410">
    <property type="protein sequence ID" value="KAK4133951.1"/>
    <property type="molecule type" value="Genomic_DNA"/>
</dbReference>
<comment type="caution">
    <text evidence="1">The sequence shown here is derived from an EMBL/GenBank/DDBJ whole genome shotgun (WGS) entry which is preliminary data.</text>
</comment>
<reference evidence="1" key="1">
    <citation type="journal article" date="2023" name="Mol. Phylogenet. Evol.">
        <title>Genome-scale phylogeny and comparative genomics of the fungal order Sordariales.</title>
        <authorList>
            <person name="Hensen N."/>
            <person name="Bonometti L."/>
            <person name="Westerberg I."/>
            <person name="Brannstrom I.O."/>
            <person name="Guillou S."/>
            <person name="Cros-Aarteil S."/>
            <person name="Calhoun S."/>
            <person name="Haridas S."/>
            <person name="Kuo A."/>
            <person name="Mondo S."/>
            <person name="Pangilinan J."/>
            <person name="Riley R."/>
            <person name="LaButti K."/>
            <person name="Andreopoulos B."/>
            <person name="Lipzen A."/>
            <person name="Chen C."/>
            <person name="Yan M."/>
            <person name="Daum C."/>
            <person name="Ng V."/>
            <person name="Clum A."/>
            <person name="Steindorff A."/>
            <person name="Ohm R.A."/>
            <person name="Martin F."/>
            <person name="Silar P."/>
            <person name="Natvig D.O."/>
            <person name="Lalanne C."/>
            <person name="Gautier V."/>
            <person name="Ament-Velasquez S.L."/>
            <person name="Kruys A."/>
            <person name="Hutchinson M.I."/>
            <person name="Powell A.J."/>
            <person name="Barry K."/>
            <person name="Miller A.N."/>
            <person name="Grigoriev I.V."/>
            <person name="Debuchy R."/>
            <person name="Gladieux P."/>
            <person name="Hiltunen Thoren M."/>
            <person name="Johannesson H."/>
        </authorList>
    </citation>
    <scope>NUCLEOTIDE SEQUENCE</scope>
    <source>
        <strain evidence="1">CBS 123565</strain>
    </source>
</reference>